<dbReference type="EMBL" id="HBNS01003997">
    <property type="protein sequence ID" value="CAE4584521.1"/>
    <property type="molecule type" value="Transcribed_RNA"/>
</dbReference>
<dbReference type="CDD" id="cd06849">
    <property type="entry name" value="lipoyl_domain"/>
    <property type="match status" value="1"/>
</dbReference>
<dbReference type="InterPro" id="IPR011053">
    <property type="entry name" value="Single_hybrid_motif"/>
</dbReference>
<name>A0A7S4QJB3_9STRA</name>
<sequence length="227" mass="25755">MMLTATALSRAALRHNCIESILRPISVCSHTITSSSKCSTADRSFSVQLSSFRSIYRHGDNCASNKNGRNMLFPHQQRQKSDNTSANKNQTPTKKENETEETNDTIDVPVYHEFSKDDDGEDANTKRHGFPEGFDKSKFTEEVKIRMPDLGEDNARVRKWHKKEGDLIKWNDVLCDIEVESFEFGMVTDDECDAIMGPIFVPANTEKPVKDGEVLCIVLHPEEKEQK</sequence>
<dbReference type="Gene3D" id="2.40.50.100">
    <property type="match status" value="1"/>
</dbReference>
<feature type="region of interest" description="Disordered" evidence="1">
    <location>
        <begin position="75"/>
        <end position="103"/>
    </location>
</feature>
<organism evidence="2">
    <name type="scientific">Ditylum brightwellii</name>
    <dbReference type="NCBI Taxonomy" id="49249"/>
    <lineage>
        <taxon>Eukaryota</taxon>
        <taxon>Sar</taxon>
        <taxon>Stramenopiles</taxon>
        <taxon>Ochrophyta</taxon>
        <taxon>Bacillariophyta</taxon>
        <taxon>Mediophyceae</taxon>
        <taxon>Lithodesmiophycidae</taxon>
        <taxon>Lithodesmiales</taxon>
        <taxon>Lithodesmiaceae</taxon>
        <taxon>Ditylum</taxon>
    </lineage>
</organism>
<dbReference type="AlphaFoldDB" id="A0A7S4QJB3"/>
<gene>
    <name evidence="2" type="ORF">DBRI00130_LOCUS3246</name>
</gene>
<dbReference type="SUPFAM" id="SSF51230">
    <property type="entry name" value="Single hybrid motif"/>
    <property type="match status" value="1"/>
</dbReference>
<protein>
    <recommendedName>
        <fullName evidence="3">Lipoyl-binding domain-containing protein</fullName>
    </recommendedName>
</protein>
<accession>A0A7S4QJB3</accession>
<evidence type="ECO:0000313" key="2">
    <source>
        <dbReference type="EMBL" id="CAE4584521.1"/>
    </source>
</evidence>
<evidence type="ECO:0000256" key="1">
    <source>
        <dbReference type="SAM" id="MobiDB-lite"/>
    </source>
</evidence>
<reference evidence="2" key="1">
    <citation type="submission" date="2021-01" db="EMBL/GenBank/DDBJ databases">
        <authorList>
            <person name="Corre E."/>
            <person name="Pelletier E."/>
            <person name="Niang G."/>
            <person name="Scheremetjew M."/>
            <person name="Finn R."/>
            <person name="Kale V."/>
            <person name="Holt S."/>
            <person name="Cochrane G."/>
            <person name="Meng A."/>
            <person name="Brown T."/>
            <person name="Cohen L."/>
        </authorList>
    </citation>
    <scope>NUCLEOTIDE SEQUENCE</scope>
    <source>
        <strain evidence="2">GSO104</strain>
    </source>
</reference>
<feature type="region of interest" description="Disordered" evidence="1">
    <location>
        <begin position="114"/>
        <end position="133"/>
    </location>
</feature>
<proteinExistence type="predicted"/>
<evidence type="ECO:0008006" key="3">
    <source>
        <dbReference type="Google" id="ProtNLM"/>
    </source>
</evidence>